<reference evidence="2 3" key="1">
    <citation type="submission" date="2015-11" db="EMBL/GenBank/DDBJ databases">
        <title>Expanding the genomic diversity of Burkholderia species for the development of highly accurate diagnostics.</title>
        <authorList>
            <person name="Sahl J."/>
            <person name="Keim P."/>
            <person name="Wagner D."/>
        </authorList>
    </citation>
    <scope>NUCLEOTIDE SEQUENCE [LARGE SCALE GENOMIC DNA]</scope>
    <source>
        <strain evidence="2 3">MSMB793WGS</strain>
    </source>
</reference>
<proteinExistence type="predicted"/>
<organism evidence="2 3">
    <name type="scientific">Burkholderia territorii</name>
    <dbReference type="NCBI Taxonomy" id="1503055"/>
    <lineage>
        <taxon>Bacteria</taxon>
        <taxon>Pseudomonadati</taxon>
        <taxon>Pseudomonadota</taxon>
        <taxon>Betaproteobacteria</taxon>
        <taxon>Burkholderiales</taxon>
        <taxon>Burkholderiaceae</taxon>
        <taxon>Burkholderia</taxon>
        <taxon>Burkholderia cepacia complex</taxon>
    </lineage>
</organism>
<evidence type="ECO:0008006" key="4">
    <source>
        <dbReference type="Google" id="ProtNLM"/>
    </source>
</evidence>
<gene>
    <name evidence="2" type="ORF">WT83_16560</name>
</gene>
<dbReference type="Proteomes" id="UP000068016">
    <property type="component" value="Unassembled WGS sequence"/>
</dbReference>
<dbReference type="AlphaFoldDB" id="A0A119VJ51"/>
<keyword evidence="1" id="KW-0732">Signal</keyword>
<accession>A0A119VJ51</accession>
<evidence type="ECO:0000313" key="3">
    <source>
        <dbReference type="Proteomes" id="UP000068016"/>
    </source>
</evidence>
<sequence>MWKAHMPRLWVGTLLLVATIAVQAHPCSPDYILQWCEDMRAQAQFERADHELNAYAIDQ</sequence>
<feature type="signal peptide" evidence="1">
    <location>
        <begin position="1"/>
        <end position="24"/>
    </location>
</feature>
<evidence type="ECO:0000313" key="2">
    <source>
        <dbReference type="EMBL" id="KWN14703.1"/>
    </source>
</evidence>
<comment type="caution">
    <text evidence="2">The sequence shown here is derived from an EMBL/GenBank/DDBJ whole genome shotgun (WGS) entry which is preliminary data.</text>
</comment>
<dbReference type="EMBL" id="LPLZ01000046">
    <property type="protein sequence ID" value="KWN14703.1"/>
    <property type="molecule type" value="Genomic_DNA"/>
</dbReference>
<feature type="chain" id="PRO_5007163193" description="DUF1311 domain-containing protein" evidence="1">
    <location>
        <begin position="25"/>
        <end position="59"/>
    </location>
</feature>
<evidence type="ECO:0000256" key="1">
    <source>
        <dbReference type="SAM" id="SignalP"/>
    </source>
</evidence>
<name>A0A119VJ51_9BURK</name>
<protein>
    <recommendedName>
        <fullName evidence="4">DUF1311 domain-containing protein</fullName>
    </recommendedName>
</protein>